<dbReference type="Proteomes" id="UP000321363">
    <property type="component" value="Unassembled WGS sequence"/>
</dbReference>
<sequence>MICKSRLVIMSTALIFTFLTGCGTEKGSANDSTEVVTNESSSGSSEAATQENSKEEKERSTTNSNEPAVTVGTGVLVGQIDPHSIELEMNGQTSAFQLSEEAQKQYSTFKEGDTLTFSYTEDDESGQKTIVKFN</sequence>
<dbReference type="AlphaFoldDB" id="A0A5C6VM68"/>
<name>A0A5C6VM68_9BACI</name>
<dbReference type="EMBL" id="VOQF01000013">
    <property type="protein sequence ID" value="TXC86039.1"/>
    <property type="molecule type" value="Genomic_DNA"/>
</dbReference>
<reference evidence="2 3" key="1">
    <citation type="journal article" date="2005" name="Int. J. Syst. Evol. Microbiol.">
        <title>Bacillus litoralis sp. nov., isolated from a tidal flat of the Yellow Sea in Korea.</title>
        <authorList>
            <person name="Yoon J.H."/>
            <person name="Oh T.K."/>
        </authorList>
    </citation>
    <scope>NUCLEOTIDE SEQUENCE [LARGE SCALE GENOMIC DNA]</scope>
    <source>
        <strain evidence="2 3">SW-211</strain>
    </source>
</reference>
<feature type="region of interest" description="Disordered" evidence="1">
    <location>
        <begin position="26"/>
        <end position="71"/>
    </location>
</feature>
<evidence type="ECO:0000313" key="3">
    <source>
        <dbReference type="Proteomes" id="UP000321363"/>
    </source>
</evidence>
<accession>A0A5C6VM68</accession>
<evidence type="ECO:0000313" key="2">
    <source>
        <dbReference type="EMBL" id="TXC86039.1"/>
    </source>
</evidence>
<dbReference type="RefSeq" id="WP_158638652.1">
    <property type="nucleotide sequence ID" value="NZ_VOQF01000013.1"/>
</dbReference>
<organism evidence="2 3">
    <name type="scientific">Metabacillus litoralis</name>
    <dbReference type="NCBI Taxonomy" id="152268"/>
    <lineage>
        <taxon>Bacteria</taxon>
        <taxon>Bacillati</taxon>
        <taxon>Bacillota</taxon>
        <taxon>Bacilli</taxon>
        <taxon>Bacillales</taxon>
        <taxon>Bacillaceae</taxon>
        <taxon>Metabacillus</taxon>
    </lineage>
</organism>
<proteinExistence type="predicted"/>
<comment type="caution">
    <text evidence="2">The sequence shown here is derived from an EMBL/GenBank/DDBJ whole genome shotgun (WGS) entry which is preliminary data.</text>
</comment>
<dbReference type="PROSITE" id="PS51257">
    <property type="entry name" value="PROKAR_LIPOPROTEIN"/>
    <property type="match status" value="1"/>
</dbReference>
<feature type="compositionally biased region" description="Polar residues" evidence="1">
    <location>
        <begin position="27"/>
        <end position="51"/>
    </location>
</feature>
<protein>
    <submittedName>
        <fullName evidence="2">Uncharacterized protein</fullName>
    </submittedName>
</protein>
<evidence type="ECO:0000256" key="1">
    <source>
        <dbReference type="SAM" id="MobiDB-lite"/>
    </source>
</evidence>
<dbReference type="OrthoDB" id="2620571at2"/>
<gene>
    <name evidence="2" type="ORF">FS935_18490</name>
</gene>
<keyword evidence="3" id="KW-1185">Reference proteome</keyword>